<sequence length="303" mass="33196">MDEPNFLLRSDLLAGGTTSDEIRQAVRVGRLRNVTRGVYVDGGADLDPLTLHHARVLARRGRITPDAVVSHVSAAVLHGLPLWDVDLSPVHISRERPSSGRRTPTLHVHRCTYQPDEVCVVAGLRTTTVARTVVDLARTLSVDSAVIAGDAALRAHRHIAPLLLDALASSGMRHGIAAARRTVAFLDGRSESPGESLSRLRIRSAGLPAPKLQHELRTPSGAFVARPDFLWEDEGVVGEFDGRSKYGSDEPGATAETVHREKLREDAIRALGFEVVRWTWADLFRFEAVHARLVRAAGRARRR</sequence>
<evidence type="ECO:0008006" key="3">
    <source>
        <dbReference type="Google" id="ProtNLM"/>
    </source>
</evidence>
<evidence type="ECO:0000313" key="1">
    <source>
        <dbReference type="EMBL" id="QOV98082.1"/>
    </source>
</evidence>
<proteinExistence type="predicted"/>
<protein>
    <recommendedName>
        <fullName evidence="3">Transcriptional regulator, AbiEi antitoxin, Type IV TA system</fullName>
    </recommendedName>
</protein>
<dbReference type="Proteomes" id="UP000593818">
    <property type="component" value="Chromosome"/>
</dbReference>
<gene>
    <name evidence="1" type="ORF">INP59_19675</name>
</gene>
<reference evidence="1 2" key="1">
    <citation type="submission" date="2020-10" db="EMBL/GenBank/DDBJ databases">
        <title>Whole genome sequence of oil-degrading bacteria Rhodococcus pyridinivorans strain 5Ap.</title>
        <authorList>
            <person name="Akhremchuk A.E."/>
            <person name="Valentovich L.N."/>
            <person name="Charniauskaya M.I."/>
            <person name="Bukliarevich H.A."/>
            <person name="Titok M.A."/>
        </authorList>
    </citation>
    <scope>NUCLEOTIDE SEQUENCE [LARGE SCALE GENOMIC DNA]</scope>
    <source>
        <strain evidence="1 2">5Ap</strain>
    </source>
</reference>
<dbReference type="AlphaFoldDB" id="A0A7M2XL53"/>
<name>A0A7M2XL53_9NOCA</name>
<dbReference type="EMBL" id="CP063450">
    <property type="protein sequence ID" value="QOV98082.1"/>
    <property type="molecule type" value="Genomic_DNA"/>
</dbReference>
<keyword evidence="2" id="KW-1185">Reference proteome</keyword>
<evidence type="ECO:0000313" key="2">
    <source>
        <dbReference type="Proteomes" id="UP000593818"/>
    </source>
</evidence>
<dbReference type="RefSeq" id="WP_193902574.1">
    <property type="nucleotide sequence ID" value="NZ_CP063450.1"/>
</dbReference>
<organism evidence="1 2">
    <name type="scientific">Rhodococcus pyridinivorans</name>
    <dbReference type="NCBI Taxonomy" id="103816"/>
    <lineage>
        <taxon>Bacteria</taxon>
        <taxon>Bacillati</taxon>
        <taxon>Actinomycetota</taxon>
        <taxon>Actinomycetes</taxon>
        <taxon>Mycobacteriales</taxon>
        <taxon>Nocardiaceae</taxon>
        <taxon>Rhodococcus</taxon>
    </lineage>
</organism>
<accession>A0A7M2XL53</accession>